<dbReference type="OrthoDB" id="10253869at2759"/>
<dbReference type="Pfam" id="PF00501">
    <property type="entry name" value="AMP-binding"/>
    <property type="match status" value="1"/>
</dbReference>
<name>A0A8A1M7M9_AJECA</name>
<dbReference type="PANTHER" id="PTHR24096:SF267">
    <property type="entry name" value="MALONATE--COA LIGASE ACSF3, MITOCHONDRIAL"/>
    <property type="match status" value="1"/>
</dbReference>
<accession>A0A8A1M7M9</accession>
<reference evidence="3" key="1">
    <citation type="submission" date="2021-01" db="EMBL/GenBank/DDBJ databases">
        <title>Chromosome-level genome assembly of a human fungal pathogen reveals clustering of transcriptionally co-regulated genes.</title>
        <authorList>
            <person name="Voorhies M."/>
            <person name="Cohen S."/>
            <person name="Shea T.P."/>
            <person name="Petrus S."/>
            <person name="Munoz J.F."/>
            <person name="Poplawski S."/>
            <person name="Goldman W.E."/>
            <person name="Michael T."/>
            <person name="Cuomo C.A."/>
            <person name="Sil A."/>
            <person name="Beyhan S."/>
        </authorList>
    </citation>
    <scope>NUCLEOTIDE SEQUENCE</scope>
    <source>
        <strain evidence="3">WU24</strain>
    </source>
</reference>
<dbReference type="GO" id="GO:0031957">
    <property type="term" value="F:very long-chain fatty acid-CoA ligase activity"/>
    <property type="evidence" value="ECO:0007669"/>
    <property type="project" value="TreeGrafter"/>
</dbReference>
<dbReference type="InterPro" id="IPR045851">
    <property type="entry name" value="AMP-bd_C_sf"/>
</dbReference>
<dbReference type="Proteomes" id="UP000663671">
    <property type="component" value="Chromosome 4"/>
</dbReference>
<dbReference type="InterPro" id="IPR042099">
    <property type="entry name" value="ANL_N_sf"/>
</dbReference>
<dbReference type="InterPro" id="IPR020845">
    <property type="entry name" value="AMP-binding_CS"/>
</dbReference>
<dbReference type="SUPFAM" id="SSF53474">
    <property type="entry name" value="alpha/beta-Hydrolases"/>
    <property type="match status" value="1"/>
</dbReference>
<dbReference type="PANTHER" id="PTHR24096">
    <property type="entry name" value="LONG-CHAIN-FATTY-ACID--COA LIGASE"/>
    <property type="match status" value="1"/>
</dbReference>
<dbReference type="Gene3D" id="3.40.50.12780">
    <property type="entry name" value="N-terminal domain of ligase-like"/>
    <property type="match status" value="1"/>
</dbReference>
<evidence type="ECO:0000259" key="1">
    <source>
        <dbReference type="Pfam" id="PF00501"/>
    </source>
</evidence>
<dbReference type="InterPro" id="IPR000873">
    <property type="entry name" value="AMP-dep_synth/lig_dom"/>
</dbReference>
<dbReference type="InterPro" id="IPR001031">
    <property type="entry name" value="Thioesterase"/>
</dbReference>
<dbReference type="GO" id="GO:0006633">
    <property type="term" value="P:fatty acid biosynthetic process"/>
    <property type="evidence" value="ECO:0007669"/>
    <property type="project" value="TreeGrafter"/>
</dbReference>
<dbReference type="InterPro" id="IPR029058">
    <property type="entry name" value="AB_hydrolase_fold"/>
</dbReference>
<feature type="domain" description="AMP-dependent synthetase/ligase" evidence="1">
    <location>
        <begin position="35"/>
        <end position="399"/>
    </location>
</feature>
<proteinExistence type="predicted"/>
<dbReference type="SUPFAM" id="SSF56801">
    <property type="entry name" value="Acetyl-CoA synthetase-like"/>
    <property type="match status" value="1"/>
</dbReference>
<dbReference type="AlphaFoldDB" id="A0A8A1M7M9"/>
<evidence type="ECO:0000313" key="4">
    <source>
        <dbReference type="Proteomes" id="UP000663671"/>
    </source>
</evidence>
<dbReference type="PROSITE" id="PS00455">
    <property type="entry name" value="AMP_BINDING"/>
    <property type="match status" value="1"/>
</dbReference>
<sequence>MVPSCAPEGLVPLKSGNTDSFTMAAKLMILTIRSTVLTTQQLWYQAHKNAQFIHGIQNVTEDTVVLIYFGNHEQNIIWLWSVVVGGYVPAILPAFVMDLTQRRKQNLHLKSLFKEPLILTSARLAYEFLNIDGLNIITVENLVSTLPNVVDCVSRANFGHRKAPEDAAILMFTSGSTGSAKAVVLGNSQIKAAVAGKTSHHGTRKSDVFLGWVALDHVASLCQIHLHALALGARQVFIDKTDVSNSPIYFLNLIHNLRISVTFAPNFYLTALSNLLDKMQTYTRTSSGWYLSCLKVIFSGGEANSLQTCINVTTYLIALGARRNVVSPGFGMTETCAGSMHNLCCPSYDIKMSFEFTSVGPCVPGMAARVAADDGRVIEIPNVPGSLQIKGELVFKEYFNDPLATSASFTNDGWFITGDSALIDGSGYLHLCGRIKDLIIVNGVNYYPHELERAIEEAKLPWLIPTYTVVFSHRPNSASTKKVVVVFAPAYGHTSAGSFAAPFDAISKINARLFGVRPKIAAEYLAGEYDTYYATAAEATRLYHQTNLRSPESKIENSIADLFANMFHTPTSEIGIDTSLLDMGILHLDQEIPLMSVLMDPTIHGMAAAIQQMRQPKQYNPVVKLRLSGEKSPLWLPWGPYAITRLSFGAMIAFEIAKLLEANGDEIMFLGSFNLPPRIKDRMRQLDWVEAESFGGAILTRNKLRTWITLAHKMQEAALEYEPSGSVASIDVFHAIPLKLVAANPTDWIENKLSKWADFSRELPRMHQVDVRITQ</sequence>
<evidence type="ECO:0000313" key="3">
    <source>
        <dbReference type="EMBL" id="QSS60733.1"/>
    </source>
</evidence>
<dbReference type="VEuPathDB" id="FungiDB:I7I51_05534"/>
<gene>
    <name evidence="3" type="ORF">I7I51_05534</name>
</gene>
<dbReference type="Gene3D" id="3.40.50.1820">
    <property type="entry name" value="alpha/beta hydrolase"/>
    <property type="match status" value="1"/>
</dbReference>
<evidence type="ECO:0000259" key="2">
    <source>
        <dbReference type="Pfam" id="PF00975"/>
    </source>
</evidence>
<protein>
    <submittedName>
        <fullName evidence="3">Nonribosomal peptide synthetase TdiA</fullName>
    </submittedName>
</protein>
<organism evidence="3 4">
    <name type="scientific">Ajellomyces capsulatus</name>
    <name type="common">Darling's disease fungus</name>
    <name type="synonym">Histoplasma capsulatum</name>
    <dbReference type="NCBI Taxonomy" id="5037"/>
    <lineage>
        <taxon>Eukaryota</taxon>
        <taxon>Fungi</taxon>
        <taxon>Dikarya</taxon>
        <taxon>Ascomycota</taxon>
        <taxon>Pezizomycotina</taxon>
        <taxon>Eurotiomycetes</taxon>
        <taxon>Eurotiomycetidae</taxon>
        <taxon>Onygenales</taxon>
        <taxon>Ajellomycetaceae</taxon>
        <taxon>Histoplasma</taxon>
    </lineage>
</organism>
<dbReference type="Gene3D" id="3.30.300.30">
    <property type="match status" value="1"/>
</dbReference>
<feature type="domain" description="Thioesterase" evidence="2">
    <location>
        <begin position="637"/>
        <end position="690"/>
    </location>
</feature>
<dbReference type="EMBL" id="CP069110">
    <property type="protein sequence ID" value="QSS60733.1"/>
    <property type="molecule type" value="Genomic_DNA"/>
</dbReference>
<dbReference type="Pfam" id="PF00975">
    <property type="entry name" value="Thioesterase"/>
    <property type="match status" value="1"/>
</dbReference>